<dbReference type="Pfam" id="PF02687">
    <property type="entry name" value="FtsX"/>
    <property type="match status" value="2"/>
</dbReference>
<feature type="domain" description="ABC3 transporter permease C-terminal" evidence="7">
    <location>
        <begin position="278"/>
        <end position="392"/>
    </location>
</feature>
<dbReference type="InterPro" id="IPR050250">
    <property type="entry name" value="Macrolide_Exporter_MacB"/>
</dbReference>
<feature type="transmembrane region" description="Helical" evidence="6">
    <location>
        <begin position="758"/>
        <end position="778"/>
    </location>
</feature>
<keyword evidence="4 6" id="KW-1133">Transmembrane helix</keyword>
<dbReference type="InterPro" id="IPR003838">
    <property type="entry name" value="ABC3_permease_C"/>
</dbReference>
<dbReference type="InterPro" id="IPR025857">
    <property type="entry name" value="MacB_PCD"/>
</dbReference>
<evidence type="ECO:0000259" key="7">
    <source>
        <dbReference type="Pfam" id="PF02687"/>
    </source>
</evidence>
<keyword evidence="2" id="KW-1003">Cell membrane</keyword>
<protein>
    <submittedName>
        <fullName evidence="9">ABC transporter permease</fullName>
    </submittedName>
</protein>
<dbReference type="Pfam" id="PF12704">
    <property type="entry name" value="MacB_PCD"/>
    <property type="match status" value="1"/>
</dbReference>
<organism evidence="9 10">
    <name type="scientific">Flavivirga aquimarina</name>
    <dbReference type="NCBI Taxonomy" id="2027862"/>
    <lineage>
        <taxon>Bacteria</taxon>
        <taxon>Pseudomonadati</taxon>
        <taxon>Bacteroidota</taxon>
        <taxon>Flavobacteriia</taxon>
        <taxon>Flavobacteriales</taxon>
        <taxon>Flavobacteriaceae</taxon>
        <taxon>Flavivirga</taxon>
    </lineage>
</organism>
<evidence type="ECO:0000313" key="10">
    <source>
        <dbReference type="Proteomes" id="UP001176883"/>
    </source>
</evidence>
<evidence type="ECO:0000256" key="1">
    <source>
        <dbReference type="ARBA" id="ARBA00004651"/>
    </source>
</evidence>
<evidence type="ECO:0000256" key="6">
    <source>
        <dbReference type="SAM" id="Phobius"/>
    </source>
</evidence>
<keyword evidence="3 6" id="KW-0812">Transmembrane</keyword>
<feature type="transmembrane region" description="Helical" evidence="6">
    <location>
        <begin position="366"/>
        <end position="391"/>
    </location>
</feature>
<dbReference type="RefSeq" id="WP_303278524.1">
    <property type="nucleotide sequence ID" value="NZ_JAUOEK010000134.1"/>
</dbReference>
<proteinExistence type="predicted"/>
<gene>
    <name evidence="9" type="ORF">Q4Q35_13540</name>
</gene>
<dbReference type="Proteomes" id="UP001176883">
    <property type="component" value="Unassembled WGS sequence"/>
</dbReference>
<comment type="subcellular location">
    <subcellularLocation>
        <location evidence="1">Cell membrane</location>
        <topology evidence="1">Multi-pass membrane protein</topology>
    </subcellularLocation>
</comment>
<sequence length="797" mass="92335">MLKHYIKFALRNFRSNKVIFAGSLVTLCLGALCISLLFSYVHNELTMNNFHKNNIYTVIIRDSPSSDWSGMNPSYFFDFDYSDFPEVEEAISVKKINKNEATIFYKNSNFVSEGIITDVNFFKIFDFKLKGGDGEKLTNDSNTVLLSEQFVKNVFGGQNPLGKPIKISTNKEEKIYTVKGVVNLPVNSSLTFDFILFRSKKIHEKGVFLGTDFISVKKTTDINIFKRKIKNIGKGQPLFEFKDITIVALDDVYLEKDIPFKADVFPRYGDKKNIYVLIVIMFVILIISALNFSNLQIVNMHSSVKKNAIYMVNGAQKRHVFFKKNIELLLLLLLSISVITLGYQYLIPAFNNFTNVELAPPLWKVVLINGVVLFLILFLALIYPLIIIIRTSIIKSLKKVSFIENRLIGQKLIIIFQFTLTMLLLVSSLVVTNQLRLMLNKDLGFTSENIIRSKMYFESFHNPDEHRNNKTKIEQEKKTKYQYIKNELSSNPKIIKFSQGSPLLNPNAIEFKIKETENDFTTLNFYTVTPGFEKIYDIEVVEGRFFDIEKDNPMVKNKKVVINEAAKRFWNLRDISKHRVLTYGLLKNGYEIIGVVKDFNYERLSVKPKPLIMFYNEFMENDFHIQFQKDKEKEGLQFVEDVFKKVNPRETFQYSFLSDEIELLYKKEKRLSIIYIIFTAIALLISGIGLFTVALYDTQRRIKEVGVRKVNGATINEIMFMLNKDFIKWVVVAFVIACPIAYYAMSKWLENFAYKTELSWWVFALAGVFTLVIALLTVSWQTYKAATRNPVESLRDE</sequence>
<feature type="transmembrane region" description="Helical" evidence="6">
    <location>
        <begin position="326"/>
        <end position="346"/>
    </location>
</feature>
<dbReference type="PANTHER" id="PTHR30572:SF18">
    <property type="entry name" value="ABC-TYPE MACROLIDE FAMILY EXPORT SYSTEM PERMEASE COMPONENT 2"/>
    <property type="match status" value="1"/>
</dbReference>
<evidence type="ECO:0000313" key="9">
    <source>
        <dbReference type="EMBL" id="MDO5970832.1"/>
    </source>
</evidence>
<evidence type="ECO:0000256" key="3">
    <source>
        <dbReference type="ARBA" id="ARBA00022692"/>
    </source>
</evidence>
<name>A0ABT8WCF9_9FLAO</name>
<evidence type="ECO:0000256" key="2">
    <source>
        <dbReference type="ARBA" id="ARBA00022475"/>
    </source>
</evidence>
<feature type="domain" description="ABC3 transporter permease C-terminal" evidence="7">
    <location>
        <begin position="676"/>
        <end position="790"/>
    </location>
</feature>
<feature type="transmembrane region" description="Helical" evidence="6">
    <location>
        <begin position="412"/>
        <end position="431"/>
    </location>
</feature>
<accession>A0ABT8WCF9</accession>
<comment type="caution">
    <text evidence="9">The sequence shown here is derived from an EMBL/GenBank/DDBJ whole genome shotgun (WGS) entry which is preliminary data.</text>
</comment>
<reference evidence="9" key="1">
    <citation type="submission" date="2023-07" db="EMBL/GenBank/DDBJ databases">
        <title>Two novel species in the genus Flavivirga.</title>
        <authorList>
            <person name="Kwon K."/>
        </authorList>
    </citation>
    <scope>NUCLEOTIDE SEQUENCE</scope>
    <source>
        <strain evidence="9">KCTC 52353</strain>
    </source>
</reference>
<evidence type="ECO:0000259" key="8">
    <source>
        <dbReference type="Pfam" id="PF12704"/>
    </source>
</evidence>
<evidence type="ECO:0000256" key="4">
    <source>
        <dbReference type="ARBA" id="ARBA00022989"/>
    </source>
</evidence>
<evidence type="ECO:0000256" key="5">
    <source>
        <dbReference type="ARBA" id="ARBA00023136"/>
    </source>
</evidence>
<keyword evidence="10" id="KW-1185">Reference proteome</keyword>
<feature type="domain" description="MacB-like periplasmic core" evidence="8">
    <location>
        <begin position="23"/>
        <end position="199"/>
    </location>
</feature>
<feature type="transmembrane region" description="Helical" evidence="6">
    <location>
        <begin position="20"/>
        <end position="41"/>
    </location>
</feature>
<dbReference type="EMBL" id="JAUOEK010000134">
    <property type="protein sequence ID" value="MDO5970832.1"/>
    <property type="molecule type" value="Genomic_DNA"/>
</dbReference>
<dbReference type="PANTHER" id="PTHR30572">
    <property type="entry name" value="MEMBRANE COMPONENT OF TRANSPORTER-RELATED"/>
    <property type="match status" value="1"/>
</dbReference>
<feature type="transmembrane region" description="Helical" evidence="6">
    <location>
        <begin position="726"/>
        <end position="746"/>
    </location>
</feature>
<feature type="transmembrane region" description="Helical" evidence="6">
    <location>
        <begin position="673"/>
        <end position="696"/>
    </location>
</feature>
<keyword evidence="5 6" id="KW-0472">Membrane</keyword>
<feature type="transmembrane region" description="Helical" evidence="6">
    <location>
        <begin position="274"/>
        <end position="292"/>
    </location>
</feature>